<feature type="region of interest" description="Disordered" evidence="8">
    <location>
        <begin position="67"/>
        <end position="105"/>
    </location>
</feature>
<accession>A0A3P3YHJ4</accession>
<dbReference type="Pfam" id="PF09445">
    <property type="entry name" value="Methyltransf_15"/>
    <property type="match status" value="1"/>
</dbReference>
<dbReference type="SUPFAM" id="SSF53335">
    <property type="entry name" value="S-adenosyl-L-methionine-dependent methyltransferases"/>
    <property type="match status" value="1"/>
</dbReference>
<dbReference type="CDD" id="cd02440">
    <property type="entry name" value="AdoMet_MTases"/>
    <property type="match status" value="1"/>
</dbReference>
<evidence type="ECO:0000256" key="1">
    <source>
        <dbReference type="ARBA" id="ARBA00018517"/>
    </source>
</evidence>
<evidence type="ECO:0000256" key="5">
    <source>
        <dbReference type="ARBA" id="ARBA00048763"/>
    </source>
</evidence>
<evidence type="ECO:0000313" key="10">
    <source>
        <dbReference type="Proteomes" id="UP000290189"/>
    </source>
</evidence>
<comment type="catalytic activity">
    <reaction evidence="3">
        <text>a 5'-end (N(2),N(7)-dimethyl 5'-triphosphoguanosine)-ribonucleoside in snoRNA + S-adenosyl-L-methionine = a 5'-end (N(2),N(2),N(7)-trimethyl 5'-triphosphoguanosine)-ribonucleoside in snoRNA + S-adenosyl-L-homocysteine + H(+)</text>
        <dbReference type="Rhea" id="RHEA:78507"/>
        <dbReference type="Rhea" id="RHEA-COMP:19088"/>
        <dbReference type="Rhea" id="RHEA-COMP:19090"/>
        <dbReference type="ChEBI" id="CHEBI:15378"/>
        <dbReference type="ChEBI" id="CHEBI:57856"/>
        <dbReference type="ChEBI" id="CHEBI:59789"/>
        <dbReference type="ChEBI" id="CHEBI:167623"/>
        <dbReference type="ChEBI" id="CHEBI:172880"/>
    </reaction>
    <physiologicalReaction direction="left-to-right" evidence="3">
        <dbReference type="Rhea" id="RHEA:78508"/>
    </physiologicalReaction>
</comment>
<comment type="catalytic activity">
    <reaction evidence="6">
        <text>a 5'-end (N(7)-methyl 5'-triphosphoguanosine)-ribonucleoside in snRNA + S-adenosyl-L-methionine = a 5'-end (N(2),N(7)-dimethyl 5'-triphosphoguanosine)-ribonucleoside in snRNA + S-adenosyl-L-homocysteine + H(+)</text>
        <dbReference type="Rhea" id="RHEA:78471"/>
        <dbReference type="Rhea" id="RHEA-COMP:19085"/>
        <dbReference type="Rhea" id="RHEA-COMP:19087"/>
        <dbReference type="ChEBI" id="CHEBI:15378"/>
        <dbReference type="ChEBI" id="CHEBI:57856"/>
        <dbReference type="ChEBI" id="CHEBI:59789"/>
        <dbReference type="ChEBI" id="CHEBI:156461"/>
        <dbReference type="ChEBI" id="CHEBI:172880"/>
    </reaction>
    <physiologicalReaction direction="left-to-right" evidence="6">
        <dbReference type="Rhea" id="RHEA:78472"/>
    </physiologicalReaction>
</comment>
<organism evidence="9 10">
    <name type="scientific">Plasmodiophora brassicae</name>
    <name type="common">Clubroot disease agent</name>
    <dbReference type="NCBI Taxonomy" id="37360"/>
    <lineage>
        <taxon>Eukaryota</taxon>
        <taxon>Sar</taxon>
        <taxon>Rhizaria</taxon>
        <taxon>Endomyxa</taxon>
        <taxon>Phytomyxea</taxon>
        <taxon>Plasmodiophorida</taxon>
        <taxon>Plasmodiophoridae</taxon>
        <taxon>Plasmodiophora</taxon>
    </lineage>
</organism>
<comment type="similarity">
    <text evidence="2">Belongs to the methyltransferase superfamily. Trimethylguanosine synthase family.</text>
</comment>
<dbReference type="InterPro" id="IPR029063">
    <property type="entry name" value="SAM-dependent_MTases_sf"/>
</dbReference>
<dbReference type="Gene3D" id="3.40.50.150">
    <property type="entry name" value="Vaccinia Virus protein VP39"/>
    <property type="match status" value="1"/>
</dbReference>
<comment type="catalytic activity">
    <reaction evidence="4">
        <text>a 5'-end (N(7)-methyl 5'-triphosphoguanosine)-ribonucleoside in snoRNA + S-adenosyl-L-methionine = a 5'-end (N(2),N(7)-dimethyl 5'-triphosphoguanosine)-ribonucleoside in snoRNA + S-adenosyl-L-homocysteine + H(+)</text>
        <dbReference type="Rhea" id="RHEA:78475"/>
        <dbReference type="Rhea" id="RHEA-COMP:19086"/>
        <dbReference type="Rhea" id="RHEA-COMP:19088"/>
        <dbReference type="ChEBI" id="CHEBI:15378"/>
        <dbReference type="ChEBI" id="CHEBI:57856"/>
        <dbReference type="ChEBI" id="CHEBI:59789"/>
        <dbReference type="ChEBI" id="CHEBI:156461"/>
        <dbReference type="ChEBI" id="CHEBI:172880"/>
    </reaction>
    <physiologicalReaction direction="left-to-right" evidence="4">
        <dbReference type="Rhea" id="RHEA:78476"/>
    </physiologicalReaction>
</comment>
<evidence type="ECO:0000256" key="2">
    <source>
        <dbReference type="ARBA" id="ARBA00025783"/>
    </source>
</evidence>
<sequence length="416" mass="46159">MVDDAEAAIRHAKVRIEEALSLMPPRDELNPIKIARYYHDIASAVAAKSGVLFSDEDIEMAARRDQIRDTPDTSSNVSTSHVCLDDSPVGFERQETDGTSGAAEANGVMDGFTSRFDRPETHPTDTMGHNVDVKKYFNRRHVLFSLYDDGVVLDRESWYSVTPESIARHIARRAIAAVGEWRSGRNTLVAVEGFCGAGGNAIALAFEFDHVIAVDYDKEKLAAAWTNASIYGVAHKITFVHADFIEIAPKLAGCADVVYMCPPWSGPGYIHQRVYDLKTIQPDMVQIMTCARTISDNIVISLPRNTNLRQAVSLFGRGNQVEVEKNWPDFETHRVRRWRPHLLTLYAGPAFREESCRVTIPVPMHTPISPGARHSVHASLAASSPHVRLSPYGRCSPPKQALASPASATRWPRYRA</sequence>
<dbReference type="GO" id="GO:0071164">
    <property type="term" value="F:RNA cap trimethylguanosine synthase activity"/>
    <property type="evidence" value="ECO:0007669"/>
    <property type="project" value="TreeGrafter"/>
</dbReference>
<dbReference type="GO" id="GO:0005634">
    <property type="term" value="C:nucleus"/>
    <property type="evidence" value="ECO:0007669"/>
    <property type="project" value="TreeGrafter"/>
</dbReference>
<dbReference type="Proteomes" id="UP000290189">
    <property type="component" value="Unassembled WGS sequence"/>
</dbReference>
<keyword evidence="9" id="KW-0496">Mitochondrion</keyword>
<reference evidence="9 10" key="1">
    <citation type="submission" date="2018-03" db="EMBL/GenBank/DDBJ databases">
        <authorList>
            <person name="Fogelqvist J."/>
        </authorList>
    </citation>
    <scope>NUCLEOTIDE SEQUENCE [LARGE SCALE GENOMIC DNA]</scope>
</reference>
<proteinExistence type="inferred from homology"/>
<dbReference type="AlphaFoldDB" id="A0A3P3YHJ4"/>
<dbReference type="PANTHER" id="PTHR14741:SF32">
    <property type="entry name" value="TRIMETHYLGUANOSINE SYNTHASE"/>
    <property type="match status" value="1"/>
</dbReference>
<name>A0A3P3YHJ4_PLABS</name>
<feature type="region of interest" description="Disordered" evidence="8">
    <location>
        <begin position="391"/>
        <end position="416"/>
    </location>
</feature>
<protein>
    <recommendedName>
        <fullName evidence="1">Trimethylguanosine synthase</fullName>
    </recommendedName>
    <alternativeName>
        <fullName evidence="7">Cap-specific guanine-N(2) methyltransferase</fullName>
    </alternativeName>
</protein>
<dbReference type="EMBL" id="OVEO01000012">
    <property type="protein sequence ID" value="SPQ99656.1"/>
    <property type="molecule type" value="Genomic_DNA"/>
</dbReference>
<comment type="catalytic activity">
    <reaction evidence="5">
        <text>a 5'-end (N(2),N(7)-dimethyl 5'-triphosphoguanosine)-ribonucleoside in snRNA + S-adenosyl-L-methionine = a 5'-end (N(2),N(2),N(7)-trimethyl 5'-triphosphoguanosine)-ribonucleoside in snRNA + S-adenosyl-L-homocysteine + H(+)</text>
        <dbReference type="Rhea" id="RHEA:78479"/>
        <dbReference type="Rhea" id="RHEA-COMP:19087"/>
        <dbReference type="Rhea" id="RHEA-COMP:19089"/>
        <dbReference type="ChEBI" id="CHEBI:15378"/>
        <dbReference type="ChEBI" id="CHEBI:57856"/>
        <dbReference type="ChEBI" id="CHEBI:59789"/>
        <dbReference type="ChEBI" id="CHEBI:167623"/>
        <dbReference type="ChEBI" id="CHEBI:172880"/>
    </reaction>
    <physiologicalReaction direction="left-to-right" evidence="5">
        <dbReference type="Rhea" id="RHEA:78480"/>
    </physiologicalReaction>
</comment>
<evidence type="ECO:0000313" key="9">
    <source>
        <dbReference type="EMBL" id="SPQ99656.1"/>
    </source>
</evidence>
<evidence type="ECO:0000256" key="3">
    <source>
        <dbReference type="ARBA" id="ARBA00047418"/>
    </source>
</evidence>
<evidence type="ECO:0000256" key="7">
    <source>
        <dbReference type="ARBA" id="ARBA00049790"/>
    </source>
</evidence>
<evidence type="ECO:0000256" key="4">
    <source>
        <dbReference type="ARBA" id="ARBA00048740"/>
    </source>
</evidence>
<dbReference type="InterPro" id="IPR019012">
    <property type="entry name" value="RNA_cap_Gua-N2-MeTrfase"/>
</dbReference>
<evidence type="ECO:0000256" key="6">
    <source>
        <dbReference type="ARBA" id="ARBA00049075"/>
    </source>
</evidence>
<geneLocation type="mitochondrion" evidence="9"/>
<gene>
    <name evidence="9" type="ORF">PLBR_LOCUS6871</name>
</gene>
<evidence type="ECO:0000256" key="8">
    <source>
        <dbReference type="SAM" id="MobiDB-lite"/>
    </source>
</evidence>
<dbReference type="PANTHER" id="PTHR14741">
    <property type="entry name" value="S-ADENOSYLMETHIONINE-DEPENDENT METHYLTRANSFERASE RELATED"/>
    <property type="match status" value="1"/>
</dbReference>
<feature type="compositionally biased region" description="Polar residues" evidence="8">
    <location>
        <begin position="72"/>
        <end position="81"/>
    </location>
</feature>